<evidence type="ECO:0000313" key="14">
    <source>
        <dbReference type="Proteomes" id="UP000309454"/>
    </source>
</evidence>
<evidence type="ECO:0000256" key="5">
    <source>
        <dbReference type="ARBA" id="ARBA00023141"/>
    </source>
</evidence>
<dbReference type="PROSITE" id="PS51671">
    <property type="entry name" value="ACT"/>
    <property type="match status" value="1"/>
</dbReference>
<dbReference type="EC" id="4.2.1.51" evidence="2"/>
<reference evidence="13 14" key="1">
    <citation type="submission" date="2019-04" db="EMBL/GenBank/DDBJ databases">
        <title>Microbes associate with the intestines of laboratory mice.</title>
        <authorList>
            <person name="Navarre W."/>
            <person name="Wong E."/>
            <person name="Huang K.C."/>
            <person name="Tropini C."/>
            <person name="Ng K."/>
            <person name="Yu B."/>
        </authorList>
    </citation>
    <scope>NUCLEOTIDE SEQUENCE [LARGE SCALE GENOMIC DNA]</scope>
    <source>
        <strain evidence="13 14">NM48_B13</strain>
    </source>
</reference>
<keyword evidence="5" id="KW-0057">Aromatic amino acid biosynthesis</keyword>
<dbReference type="EMBL" id="JACHYA010000001">
    <property type="protein sequence ID" value="MBB3170527.1"/>
    <property type="molecule type" value="Genomic_DNA"/>
</dbReference>
<dbReference type="CDD" id="cd04905">
    <property type="entry name" value="ACT_CM-PDT"/>
    <property type="match status" value="1"/>
</dbReference>
<comment type="catalytic activity">
    <reaction evidence="8">
        <text>prephenate + H(+) = 3-phenylpyruvate + CO2 + H2O</text>
        <dbReference type="Rhea" id="RHEA:21648"/>
        <dbReference type="ChEBI" id="CHEBI:15377"/>
        <dbReference type="ChEBI" id="CHEBI:15378"/>
        <dbReference type="ChEBI" id="CHEBI:16526"/>
        <dbReference type="ChEBI" id="CHEBI:18005"/>
        <dbReference type="ChEBI" id="CHEBI:29934"/>
        <dbReference type="EC" id="4.2.1.51"/>
    </reaction>
</comment>
<dbReference type="InterPro" id="IPR008242">
    <property type="entry name" value="Chor_mutase/pphenate_deHydtase"/>
</dbReference>
<dbReference type="Pfam" id="PF00800">
    <property type="entry name" value="PDT"/>
    <property type="match status" value="1"/>
</dbReference>
<evidence type="ECO:0000256" key="8">
    <source>
        <dbReference type="ARBA" id="ARBA00047848"/>
    </source>
</evidence>
<dbReference type="Proteomes" id="UP000309454">
    <property type="component" value="Unassembled WGS sequence"/>
</dbReference>
<dbReference type="Proteomes" id="UP000530850">
    <property type="component" value="Unassembled WGS sequence"/>
</dbReference>
<dbReference type="RefSeq" id="WP_123184633.1">
    <property type="nucleotide sequence ID" value="NZ_CANPEU010000001.1"/>
</dbReference>
<comment type="caution">
    <text evidence="13">The sequence shown here is derived from an EMBL/GenBank/DDBJ whole genome shotgun (WGS) entry which is preliminary data.</text>
</comment>
<sequence>MAAISNSIAFLGPLGTYTHEAALFFAERLGIEDPDLVACASFDEVFDCVDRGRTAYGVVGKENSLEGPVTATLDNFAFRSGAVILGEKVVDIHHCLVLHPDAQRADITTVASHPQGLAQCRRFLNENLPGVATIAVASTAESARIAAADPSVAGIANALAAQLHGAKVARTDIEDHLGNQTSFALIGRPGSAPQLTGPRTKTSLALFLQVDRAGSLSMILSEFSYAGINLSMIQSRPTKQQLGDYMFFLEFFGNVNDPAVTTCLNCLRMKLREVKVLGCYPVE</sequence>
<gene>
    <name evidence="13" type="primary">pheA</name>
    <name evidence="13" type="ORF">E5982_01225</name>
    <name evidence="12" type="ORF">FHR31_000307</name>
</gene>
<evidence type="ECO:0000256" key="9">
    <source>
        <dbReference type="PIRSR" id="PIRSR001500-2"/>
    </source>
</evidence>
<dbReference type="GO" id="GO:0009094">
    <property type="term" value="P:L-phenylalanine biosynthetic process"/>
    <property type="evidence" value="ECO:0007669"/>
    <property type="project" value="UniProtKB-UniPathway"/>
</dbReference>
<dbReference type="CDD" id="cd13532">
    <property type="entry name" value="PBP2_PDT_like"/>
    <property type="match status" value="1"/>
</dbReference>
<dbReference type="InterPro" id="IPR002912">
    <property type="entry name" value="ACT_dom"/>
</dbReference>
<feature type="domain" description="ACT" evidence="11">
    <location>
        <begin position="204"/>
        <end position="281"/>
    </location>
</feature>
<dbReference type="PANTHER" id="PTHR21022:SF19">
    <property type="entry name" value="PREPHENATE DEHYDRATASE-RELATED"/>
    <property type="match status" value="1"/>
</dbReference>
<keyword evidence="14" id="KW-1185">Reference proteome</keyword>
<dbReference type="EMBL" id="SSTM01000001">
    <property type="protein sequence ID" value="TJW12255.1"/>
    <property type="molecule type" value="Genomic_DNA"/>
</dbReference>
<dbReference type="PIRSF" id="PIRSF001500">
    <property type="entry name" value="Chor_mut_pdt_Ppr"/>
    <property type="match status" value="1"/>
</dbReference>
<evidence type="ECO:0000256" key="6">
    <source>
        <dbReference type="ARBA" id="ARBA00023222"/>
    </source>
</evidence>
<dbReference type="OrthoDB" id="9802281at2"/>
<evidence type="ECO:0000256" key="7">
    <source>
        <dbReference type="ARBA" id="ARBA00023239"/>
    </source>
</evidence>
<dbReference type="Gene3D" id="3.30.70.260">
    <property type="match status" value="1"/>
</dbReference>
<dbReference type="Pfam" id="PF01842">
    <property type="entry name" value="ACT"/>
    <property type="match status" value="1"/>
</dbReference>
<dbReference type="SUPFAM" id="SSF53850">
    <property type="entry name" value="Periplasmic binding protein-like II"/>
    <property type="match status" value="1"/>
</dbReference>
<comment type="pathway">
    <text evidence="1">Amino-acid biosynthesis; L-phenylalanine biosynthesis; phenylpyruvate from prephenate: step 1/1.</text>
</comment>
<evidence type="ECO:0000313" key="15">
    <source>
        <dbReference type="Proteomes" id="UP000530850"/>
    </source>
</evidence>
<evidence type="ECO:0000256" key="3">
    <source>
        <dbReference type="ARBA" id="ARBA00021872"/>
    </source>
</evidence>
<dbReference type="NCBIfam" id="NF008865">
    <property type="entry name" value="PRK11898.1"/>
    <property type="match status" value="1"/>
</dbReference>
<keyword evidence="7 13" id="KW-0456">Lyase</keyword>
<accession>A0A3N0ADT3</accession>
<evidence type="ECO:0000259" key="10">
    <source>
        <dbReference type="PROSITE" id="PS51171"/>
    </source>
</evidence>
<dbReference type="UniPathway" id="UPA00121">
    <property type="reaction ID" value="UER00345"/>
</dbReference>
<dbReference type="GO" id="GO:0004664">
    <property type="term" value="F:prephenate dehydratase activity"/>
    <property type="evidence" value="ECO:0007669"/>
    <property type="project" value="UniProtKB-EC"/>
</dbReference>
<organism evidence="13 14">
    <name type="scientific">Parvibacter caecicola</name>
    <dbReference type="NCBI Taxonomy" id="747645"/>
    <lineage>
        <taxon>Bacteria</taxon>
        <taxon>Bacillati</taxon>
        <taxon>Actinomycetota</taxon>
        <taxon>Coriobacteriia</taxon>
        <taxon>Coriobacteriales</taxon>
        <taxon>Coriobacteriaceae</taxon>
        <taxon>Parvibacter</taxon>
    </lineage>
</organism>
<name>A0A3N0ADT3_9ACTN</name>
<evidence type="ECO:0000256" key="2">
    <source>
        <dbReference type="ARBA" id="ARBA00013147"/>
    </source>
</evidence>
<evidence type="ECO:0000313" key="13">
    <source>
        <dbReference type="EMBL" id="TJW12255.1"/>
    </source>
</evidence>
<dbReference type="PANTHER" id="PTHR21022">
    <property type="entry name" value="PREPHENATE DEHYDRATASE P PROTEIN"/>
    <property type="match status" value="1"/>
</dbReference>
<dbReference type="Gene3D" id="3.40.190.10">
    <property type="entry name" value="Periplasmic binding protein-like II"/>
    <property type="match status" value="2"/>
</dbReference>
<keyword evidence="4" id="KW-0028">Amino-acid biosynthesis</keyword>
<evidence type="ECO:0000313" key="12">
    <source>
        <dbReference type="EMBL" id="MBB3170527.1"/>
    </source>
</evidence>
<dbReference type="InterPro" id="IPR045865">
    <property type="entry name" value="ACT-like_dom_sf"/>
</dbReference>
<evidence type="ECO:0000256" key="4">
    <source>
        <dbReference type="ARBA" id="ARBA00022605"/>
    </source>
</evidence>
<evidence type="ECO:0000259" key="11">
    <source>
        <dbReference type="PROSITE" id="PS51671"/>
    </source>
</evidence>
<reference evidence="12 15" key="2">
    <citation type="submission" date="2020-08" db="EMBL/GenBank/DDBJ databases">
        <title>Sequencing the genomes of 1000 actinobacteria strains.</title>
        <authorList>
            <person name="Klenk H.-P."/>
        </authorList>
    </citation>
    <scope>NUCLEOTIDE SEQUENCE [LARGE SCALE GENOMIC DNA]</scope>
    <source>
        <strain evidence="12 15">DSM 22242</strain>
    </source>
</reference>
<evidence type="ECO:0000256" key="1">
    <source>
        <dbReference type="ARBA" id="ARBA00004741"/>
    </source>
</evidence>
<dbReference type="SUPFAM" id="SSF55021">
    <property type="entry name" value="ACT-like"/>
    <property type="match status" value="1"/>
</dbReference>
<dbReference type="GeneID" id="93355946"/>
<dbReference type="InterPro" id="IPR001086">
    <property type="entry name" value="Preph_deHydtase"/>
</dbReference>
<keyword evidence="6" id="KW-0584">Phenylalanine biosynthesis</keyword>
<dbReference type="PROSITE" id="PS51171">
    <property type="entry name" value="PREPHENATE_DEHYDR_3"/>
    <property type="match status" value="1"/>
</dbReference>
<dbReference type="GO" id="GO:0005737">
    <property type="term" value="C:cytoplasm"/>
    <property type="evidence" value="ECO:0007669"/>
    <property type="project" value="TreeGrafter"/>
</dbReference>
<feature type="site" description="Essential for prephenate dehydratase activity" evidence="9">
    <location>
        <position position="181"/>
    </location>
</feature>
<feature type="domain" description="Prephenate dehydratase" evidence="10">
    <location>
        <begin position="7"/>
        <end position="188"/>
    </location>
</feature>
<proteinExistence type="predicted"/>
<protein>
    <recommendedName>
        <fullName evidence="3">Prephenate dehydratase</fullName>
        <ecNumber evidence="2">4.2.1.51</ecNumber>
    </recommendedName>
</protein>
<dbReference type="AlphaFoldDB" id="A0A3N0ADT3"/>